<comment type="similarity">
    <text evidence="1">Belongs to the short-chain dehydrogenases/reductases (SDR) family.</text>
</comment>
<dbReference type="PRINTS" id="PR00080">
    <property type="entry name" value="SDRFAMILY"/>
</dbReference>
<comment type="caution">
    <text evidence="2">The sequence shown here is derived from an EMBL/GenBank/DDBJ whole genome shotgun (WGS) entry which is preliminary data.</text>
</comment>
<dbReference type="PANTHER" id="PTHR42760">
    <property type="entry name" value="SHORT-CHAIN DEHYDROGENASES/REDUCTASES FAMILY MEMBER"/>
    <property type="match status" value="1"/>
</dbReference>
<dbReference type="GO" id="GO:0016491">
    <property type="term" value="F:oxidoreductase activity"/>
    <property type="evidence" value="ECO:0007669"/>
    <property type="project" value="UniProtKB-KW"/>
</dbReference>
<reference evidence="3" key="1">
    <citation type="journal article" date="2019" name="Int. J. Syst. Evol. Microbiol.">
        <title>The Global Catalogue of Microorganisms (GCM) 10K type strain sequencing project: providing services to taxonomists for standard genome sequencing and annotation.</title>
        <authorList>
            <consortium name="The Broad Institute Genomics Platform"/>
            <consortium name="The Broad Institute Genome Sequencing Center for Infectious Disease"/>
            <person name="Wu L."/>
            <person name="Ma J."/>
        </authorList>
    </citation>
    <scope>NUCLEOTIDE SEQUENCE [LARGE SCALE GENOMIC DNA]</scope>
    <source>
        <strain evidence="3">NBRC 103632</strain>
    </source>
</reference>
<evidence type="ECO:0000256" key="1">
    <source>
        <dbReference type="ARBA" id="ARBA00006484"/>
    </source>
</evidence>
<organism evidence="2 3">
    <name type="scientific">Sphingobium tyrosinilyticum</name>
    <dbReference type="NCBI Taxonomy" id="2715436"/>
    <lineage>
        <taxon>Bacteria</taxon>
        <taxon>Pseudomonadati</taxon>
        <taxon>Pseudomonadota</taxon>
        <taxon>Alphaproteobacteria</taxon>
        <taxon>Sphingomonadales</taxon>
        <taxon>Sphingomonadaceae</taxon>
        <taxon>Sphingobium</taxon>
    </lineage>
</organism>
<dbReference type="EC" id="1.1.1.-" evidence="2"/>
<dbReference type="CDD" id="cd05233">
    <property type="entry name" value="SDR_c"/>
    <property type="match status" value="1"/>
</dbReference>
<dbReference type="SUPFAM" id="SSF51735">
    <property type="entry name" value="NAD(P)-binding Rossmann-fold domains"/>
    <property type="match status" value="1"/>
</dbReference>
<dbReference type="Gene3D" id="3.40.50.720">
    <property type="entry name" value="NAD(P)-binding Rossmann-like Domain"/>
    <property type="match status" value="1"/>
</dbReference>
<dbReference type="PROSITE" id="PS00061">
    <property type="entry name" value="ADH_SHORT"/>
    <property type="match status" value="1"/>
</dbReference>
<dbReference type="PANTHER" id="PTHR42760:SF40">
    <property type="entry name" value="3-OXOACYL-[ACYL-CARRIER-PROTEIN] REDUCTASE, CHLOROPLASTIC"/>
    <property type="match status" value="1"/>
</dbReference>
<dbReference type="InterPro" id="IPR036291">
    <property type="entry name" value="NAD(P)-bd_dom_sf"/>
</dbReference>
<protein>
    <submittedName>
        <fullName evidence="2">SDR family NAD(P)-dependent oxidoreductase</fullName>
        <ecNumber evidence="2">1.1.1.-</ecNumber>
    </submittedName>
</protein>
<keyword evidence="3" id="KW-1185">Reference proteome</keyword>
<evidence type="ECO:0000313" key="2">
    <source>
        <dbReference type="EMBL" id="MFC4595757.1"/>
    </source>
</evidence>
<dbReference type="Pfam" id="PF13561">
    <property type="entry name" value="adh_short_C2"/>
    <property type="match status" value="1"/>
</dbReference>
<keyword evidence="2" id="KW-0560">Oxidoreductase</keyword>
<dbReference type="RefSeq" id="WP_380806343.1">
    <property type="nucleotide sequence ID" value="NZ_JBHSFZ010000058.1"/>
</dbReference>
<proteinExistence type="inferred from homology"/>
<evidence type="ECO:0000313" key="3">
    <source>
        <dbReference type="Proteomes" id="UP001595957"/>
    </source>
</evidence>
<dbReference type="EMBL" id="JBHSFZ010000058">
    <property type="protein sequence ID" value="MFC4595757.1"/>
    <property type="molecule type" value="Genomic_DNA"/>
</dbReference>
<gene>
    <name evidence="2" type="ORF">ACFO3E_16475</name>
</gene>
<sequence>MQEPSAFDLKGRVAVITGAGQGVGRAIALILARHGAGGIVVNDFFADRAEAVAQEVRAIGVRAFAMVGDVTQIDQIREGHAEAEAALGPVSILVNNAGNAGPAGFPHDLPPFWETDPARWRRFADVNLFGVMNCCHVALPGMVERRYGRVVTIISDSARMLDARTADYAAAKAGAAGFMRGLAADAARYGVTCNNIAIATMRTIIGDADSEASKRQLSRYAIRRYGTPDDVAGTALLLCSDAASWITGQTYPVDGGYSCSL</sequence>
<dbReference type="InterPro" id="IPR020904">
    <property type="entry name" value="Sc_DH/Rdtase_CS"/>
</dbReference>
<name>A0ABV9F1G1_9SPHN</name>
<dbReference type="PRINTS" id="PR00081">
    <property type="entry name" value="GDHRDH"/>
</dbReference>
<accession>A0ABV9F1G1</accession>
<dbReference type="InterPro" id="IPR002347">
    <property type="entry name" value="SDR_fam"/>
</dbReference>
<dbReference type="Proteomes" id="UP001595957">
    <property type="component" value="Unassembled WGS sequence"/>
</dbReference>